<evidence type="ECO:0000313" key="4">
    <source>
        <dbReference type="Proteomes" id="UP001230986"/>
    </source>
</evidence>
<evidence type="ECO:0000256" key="1">
    <source>
        <dbReference type="ARBA" id="ARBA00007521"/>
    </source>
</evidence>
<dbReference type="Pfam" id="PF02452">
    <property type="entry name" value="PemK_toxin"/>
    <property type="match status" value="1"/>
</dbReference>
<name>A0ABT7LY49_9CYAN</name>
<dbReference type="InterPro" id="IPR003477">
    <property type="entry name" value="PemK-like"/>
</dbReference>
<comment type="caution">
    <text evidence="3">The sequence shown here is derived from an EMBL/GenBank/DDBJ whole genome shotgun (WGS) entry which is preliminary data.</text>
</comment>
<dbReference type="Gene3D" id="2.30.30.110">
    <property type="match status" value="1"/>
</dbReference>
<accession>A0ABT7LY49</accession>
<keyword evidence="4" id="KW-1185">Reference proteome</keyword>
<reference evidence="3 4" key="1">
    <citation type="submission" date="2023-06" db="EMBL/GenBank/DDBJ databases">
        <title>Whole genome sequence of Oscillatoria calcuttensis NRMC-F 0142.</title>
        <authorList>
            <person name="Shakena Fathima T."/>
            <person name="Muralitharan G."/>
            <person name="Thajuddin N."/>
        </authorList>
    </citation>
    <scope>NUCLEOTIDE SEQUENCE [LARGE SCALE GENOMIC DNA]</scope>
    <source>
        <strain evidence="3 4">NRMC-F 0142</strain>
    </source>
</reference>
<dbReference type="Proteomes" id="UP001230986">
    <property type="component" value="Unassembled WGS sequence"/>
</dbReference>
<evidence type="ECO:0000256" key="2">
    <source>
        <dbReference type="ARBA" id="ARBA00022649"/>
    </source>
</evidence>
<keyword evidence="3" id="KW-0378">Hydrolase</keyword>
<comment type="similarity">
    <text evidence="1">Belongs to the PemK/MazF family.</text>
</comment>
<dbReference type="InterPro" id="IPR011067">
    <property type="entry name" value="Plasmid_toxin/cell-grow_inhib"/>
</dbReference>
<dbReference type="RefSeq" id="WP_284474363.1">
    <property type="nucleotide sequence ID" value="NZ_JASVEJ010000003.1"/>
</dbReference>
<dbReference type="EC" id="3.1.-.-" evidence="3"/>
<proteinExistence type="inferred from homology"/>
<dbReference type="GO" id="GO:0016787">
    <property type="term" value="F:hydrolase activity"/>
    <property type="evidence" value="ECO:0007669"/>
    <property type="project" value="UniProtKB-KW"/>
</dbReference>
<organism evidence="3 4">
    <name type="scientific">Geitlerinema calcuttense NRMC-F 0142</name>
    <dbReference type="NCBI Taxonomy" id="2922238"/>
    <lineage>
        <taxon>Bacteria</taxon>
        <taxon>Bacillati</taxon>
        <taxon>Cyanobacteriota</taxon>
        <taxon>Cyanophyceae</taxon>
        <taxon>Geitlerinematales</taxon>
        <taxon>Geitlerinemataceae</taxon>
        <taxon>Geitlerinema</taxon>
    </lineage>
</organism>
<protein>
    <submittedName>
        <fullName evidence="3">Type II toxin-antitoxin system PemK/MazF family toxin</fullName>
        <ecNumber evidence="3">3.1.-.-</ecNumber>
    </submittedName>
</protein>
<dbReference type="EMBL" id="JASVEJ010000003">
    <property type="protein sequence ID" value="MDL5056030.1"/>
    <property type="molecule type" value="Genomic_DNA"/>
</dbReference>
<keyword evidence="2" id="KW-1277">Toxin-antitoxin system</keyword>
<gene>
    <name evidence="3" type="ORF">QQ055_00860</name>
</gene>
<sequence length="201" mass="22768">MAGQRPRQGWVYMINPYRVSLRCSSGHLHIYDLDTPGEIECKTLSCTLTINSSRVFRGSHPYVIWTSDKFQDQSGYIQTFTAIPLTSQTTFSGLPTTYPINNTARNGLDKKSYALVHQICTVDGNCFKDSSGNWLQREGQLDSKDKDEIAKRLKFILGFDSSPDEDWFKQNASPELVQKIYGYLSDAEKSALLESLVDNFE</sequence>
<evidence type="ECO:0000313" key="3">
    <source>
        <dbReference type="EMBL" id="MDL5056030.1"/>
    </source>
</evidence>
<dbReference type="SUPFAM" id="SSF50118">
    <property type="entry name" value="Cell growth inhibitor/plasmid maintenance toxic component"/>
    <property type="match status" value="1"/>
</dbReference>